<dbReference type="InterPro" id="IPR002178">
    <property type="entry name" value="PTS_EIIA_type-2_dom"/>
</dbReference>
<dbReference type="GO" id="GO:0008982">
    <property type="term" value="F:protein-N(PI)-phosphohistidine-sugar phosphotransferase activity"/>
    <property type="evidence" value="ECO:0007669"/>
    <property type="project" value="InterPro"/>
</dbReference>
<protein>
    <submittedName>
        <fullName evidence="6">Helix-turn-helix domain-containing protein</fullName>
    </submittedName>
</protein>
<dbReference type="AlphaFoldDB" id="A0A859FJA7"/>
<dbReference type="Proteomes" id="UP000318138">
    <property type="component" value="Chromosome"/>
</dbReference>
<dbReference type="SUPFAM" id="SSF55804">
    <property type="entry name" value="Phoshotransferase/anion transport protein"/>
    <property type="match status" value="1"/>
</dbReference>
<dbReference type="KEGG" id="psua:FLK61_39365"/>
<keyword evidence="7" id="KW-1185">Reference proteome</keyword>
<feature type="domain" description="PTS EIIA type-2" evidence="4">
    <location>
        <begin position="491"/>
        <end position="628"/>
    </location>
</feature>
<feature type="domain" description="PTS EIIB type-2" evidence="5">
    <location>
        <begin position="389"/>
        <end position="479"/>
    </location>
</feature>
<dbReference type="InterPro" id="IPR007737">
    <property type="entry name" value="Mga_HTH"/>
</dbReference>
<evidence type="ECO:0000256" key="3">
    <source>
        <dbReference type="ARBA" id="ARBA00023163"/>
    </source>
</evidence>
<organism evidence="6 7">
    <name type="scientific">Paenalkalicoccus suaedae</name>
    <dbReference type="NCBI Taxonomy" id="2592382"/>
    <lineage>
        <taxon>Bacteria</taxon>
        <taxon>Bacillati</taxon>
        <taxon>Bacillota</taxon>
        <taxon>Bacilli</taxon>
        <taxon>Bacillales</taxon>
        <taxon>Bacillaceae</taxon>
        <taxon>Paenalkalicoccus</taxon>
    </lineage>
</organism>
<evidence type="ECO:0000256" key="1">
    <source>
        <dbReference type="ARBA" id="ARBA00022679"/>
    </source>
</evidence>
<evidence type="ECO:0000256" key="2">
    <source>
        <dbReference type="ARBA" id="ARBA00023015"/>
    </source>
</evidence>
<dbReference type="Gene3D" id="3.40.50.2300">
    <property type="match status" value="1"/>
</dbReference>
<evidence type="ECO:0000259" key="4">
    <source>
        <dbReference type="PROSITE" id="PS51094"/>
    </source>
</evidence>
<dbReference type="Pfam" id="PF05043">
    <property type="entry name" value="Mga"/>
    <property type="match status" value="1"/>
</dbReference>
<dbReference type="CDD" id="cd05568">
    <property type="entry name" value="PTS_IIB_bgl_like"/>
    <property type="match status" value="1"/>
</dbReference>
<evidence type="ECO:0000259" key="5">
    <source>
        <dbReference type="PROSITE" id="PS51099"/>
    </source>
</evidence>
<keyword evidence="2" id="KW-0805">Transcription regulation</keyword>
<reference evidence="7" key="1">
    <citation type="submission" date="2019-07" db="EMBL/GenBank/DDBJ databases">
        <title>Bacillus alkalisoli sp. nov. isolated from saline soil.</title>
        <authorList>
            <person name="Sun J.-Q."/>
            <person name="Xu L."/>
        </authorList>
    </citation>
    <scope>NUCLEOTIDE SEQUENCE [LARGE SCALE GENOMIC DNA]</scope>
    <source>
        <strain evidence="7">M4U3P1</strain>
    </source>
</reference>
<dbReference type="Pfam" id="PF00359">
    <property type="entry name" value="PTS_EIIA_2"/>
    <property type="match status" value="1"/>
</dbReference>
<evidence type="ECO:0000313" key="6">
    <source>
        <dbReference type="EMBL" id="QKS72675.1"/>
    </source>
</evidence>
<dbReference type="SUPFAM" id="SSF52794">
    <property type="entry name" value="PTS system IIB component-like"/>
    <property type="match status" value="1"/>
</dbReference>
<keyword evidence="1" id="KW-0808">Transferase</keyword>
<accession>A0A859FJA7</accession>
<gene>
    <name evidence="6" type="ORF">FLK61_39365</name>
</gene>
<dbReference type="InterPro" id="IPR013011">
    <property type="entry name" value="PTS_EIIB_2"/>
</dbReference>
<dbReference type="EMBL" id="CP041372">
    <property type="protein sequence ID" value="QKS72675.1"/>
    <property type="molecule type" value="Genomic_DNA"/>
</dbReference>
<sequence>MNERRRQLIQMVVSGNSHMKLKELEQLFQVGERTLRYDLAKVADWLRDYDIHLEHVQGKGMWELAKDPQPEDVREALEAITFLGRSVGFEERVLITIHELLIQHDWQSLKTIAEELDVSKGTVLQQMEQVEKWCNAFHLELERGRKGFILTGSEFDKRLALLSVMEQLGDMWDTVNPVINLNWADLTMKDIDTSYEILEQKAAHAVNHVSYFRVWILHVQRSRTDNWIEPERELQIPPPWFCEVWEELSELASLDVRAEEVAFAYTYLSARGSLSGFIQEQKLPDDQPFELFCEKISTRLGLTGLTRKQRKNIYGDWLACKAATDYTISYLHPLKKKVEEQYPFIVAHVWEVMTEEIIVDKRVRLDSLIPLIIGFAAIYEKSSYENERHQIWVVCPNGIAASRLLKVTLMKHFPQIEVKETLGVSDLKEMEGWDRPDFIISTITLHDCSYPYVIVKPVLSKEELKKIDQFMQQTPKKSIALDQTEASLSVAALIPNERVAVTGSTDLETIMQTGVALLEREGFVTKEFLGDLQETVYEKEYLYELIPGLLFMHTHSDHVEKAGFSLVHLETPYQKGDKINSTAVLFMATPDKTAHVPQLQYLYQLMMNEERVQELLHVAHYQSGGKNG</sequence>
<evidence type="ECO:0000313" key="7">
    <source>
        <dbReference type="Proteomes" id="UP000318138"/>
    </source>
</evidence>
<dbReference type="PROSITE" id="PS51094">
    <property type="entry name" value="PTS_EIIA_TYPE_2"/>
    <property type="match status" value="1"/>
</dbReference>
<dbReference type="RefSeq" id="WP_176010645.1">
    <property type="nucleotide sequence ID" value="NZ_CP041372.2"/>
</dbReference>
<dbReference type="PANTHER" id="PTHR30185:SF18">
    <property type="entry name" value="TRANSCRIPTIONAL REGULATOR MTLR"/>
    <property type="match status" value="1"/>
</dbReference>
<dbReference type="PANTHER" id="PTHR30185">
    <property type="entry name" value="CRYPTIC BETA-GLUCOSIDE BGL OPERON ANTITERMINATOR"/>
    <property type="match status" value="1"/>
</dbReference>
<dbReference type="InterPro" id="IPR016152">
    <property type="entry name" value="PTrfase/Anion_transptr"/>
</dbReference>
<dbReference type="Gene3D" id="3.40.930.10">
    <property type="entry name" value="Mannitol-specific EII, Chain A"/>
    <property type="match status" value="1"/>
</dbReference>
<keyword evidence="3" id="KW-0804">Transcription</keyword>
<name>A0A859FJA7_9BACI</name>
<dbReference type="PROSITE" id="PS51099">
    <property type="entry name" value="PTS_EIIB_TYPE_2"/>
    <property type="match status" value="1"/>
</dbReference>
<dbReference type="GO" id="GO:0009401">
    <property type="term" value="P:phosphoenolpyruvate-dependent sugar phosphotransferase system"/>
    <property type="evidence" value="ECO:0007669"/>
    <property type="project" value="InterPro"/>
</dbReference>
<dbReference type="InterPro" id="IPR036095">
    <property type="entry name" value="PTS_EIIB-like_sf"/>
</dbReference>
<dbReference type="InterPro" id="IPR050661">
    <property type="entry name" value="BglG_antiterminators"/>
</dbReference>
<proteinExistence type="predicted"/>